<dbReference type="EMBL" id="FOWE01000001">
    <property type="protein sequence ID" value="SFN84155.1"/>
    <property type="molecule type" value="Genomic_DNA"/>
</dbReference>
<gene>
    <name evidence="2" type="ORF">SAMN05660359_00205</name>
</gene>
<dbReference type="Gene3D" id="2.40.160.20">
    <property type="match status" value="1"/>
</dbReference>
<accession>A0A1I5CAV7</accession>
<dbReference type="AlphaFoldDB" id="A0A1I5CAV7"/>
<name>A0A1I5CAV7_9ACTN</name>
<dbReference type="Proteomes" id="UP000183642">
    <property type="component" value="Unassembled WGS sequence"/>
</dbReference>
<dbReference type="Pfam" id="PF11578">
    <property type="entry name" value="DUF3237"/>
    <property type="match status" value="1"/>
</dbReference>
<evidence type="ECO:0000313" key="2">
    <source>
        <dbReference type="EMBL" id="SFN84155.1"/>
    </source>
</evidence>
<organism evidence="2 3">
    <name type="scientific">Geodermatophilus obscurus</name>
    <dbReference type="NCBI Taxonomy" id="1861"/>
    <lineage>
        <taxon>Bacteria</taxon>
        <taxon>Bacillati</taxon>
        <taxon>Actinomycetota</taxon>
        <taxon>Actinomycetes</taxon>
        <taxon>Geodermatophilales</taxon>
        <taxon>Geodermatophilaceae</taxon>
        <taxon>Geodermatophilus</taxon>
    </lineage>
</organism>
<proteinExistence type="inferred from homology"/>
<comment type="similarity">
    <text evidence="1">Belongs to the UPF0311 family.</text>
</comment>
<dbReference type="OrthoDB" id="3368702at2"/>
<evidence type="ECO:0000313" key="3">
    <source>
        <dbReference type="Proteomes" id="UP000183642"/>
    </source>
</evidence>
<dbReference type="RefSeq" id="WP_075011662.1">
    <property type="nucleotide sequence ID" value="NZ_FOWE01000001.1"/>
</dbReference>
<dbReference type="HAMAP" id="MF_00775">
    <property type="entry name" value="UPF0311"/>
    <property type="match status" value="1"/>
</dbReference>
<protein>
    <recommendedName>
        <fullName evidence="1">UPF0311 protein SAMN05660359_00205</fullName>
    </recommendedName>
</protein>
<reference evidence="3" key="1">
    <citation type="submission" date="2016-10" db="EMBL/GenBank/DDBJ databases">
        <authorList>
            <person name="Varghese N."/>
            <person name="Submissions S."/>
        </authorList>
    </citation>
    <scope>NUCLEOTIDE SEQUENCE [LARGE SCALE GENOMIC DNA]</scope>
    <source>
        <strain evidence="3">DSM 43161</strain>
    </source>
</reference>
<evidence type="ECO:0000256" key="1">
    <source>
        <dbReference type="HAMAP-Rule" id="MF_00775"/>
    </source>
</evidence>
<keyword evidence="3" id="KW-1185">Reference proteome</keyword>
<dbReference type="PANTHER" id="PTHR37315:SF1">
    <property type="entry name" value="UPF0311 PROTEIN BLR7842"/>
    <property type="match status" value="1"/>
</dbReference>
<sequence>MPHLVPEFDYHADVEPHPVGPGPYGNRIEGTVTGGEISGERLKGRIVGGGADWMLVGPDGFGRIDVRTTMQTVDGAYVYLQYTGLLELTPAVLALMGGEGPATGFGDQYFVTALRLEAGDERYAWVNQAVFVAEGRLVPGKRVEYRVYRVAPGEPSD</sequence>
<dbReference type="InterPro" id="IPR020915">
    <property type="entry name" value="UPF0311"/>
</dbReference>
<dbReference type="PANTHER" id="PTHR37315">
    <property type="entry name" value="UPF0311 PROTEIN BLR7842"/>
    <property type="match status" value="1"/>
</dbReference>